<comment type="subcellular location">
    <subcellularLocation>
        <location evidence="1">Cell membrane</location>
        <topology evidence="1">Multi-pass membrane protein</topology>
    </subcellularLocation>
</comment>
<feature type="transmembrane region" description="Helical" evidence="11">
    <location>
        <begin position="422"/>
        <end position="445"/>
    </location>
</feature>
<dbReference type="CDD" id="cd18587">
    <property type="entry name" value="ABC_6TM_LapB_like"/>
    <property type="match status" value="1"/>
</dbReference>
<dbReference type="InterPro" id="IPR003439">
    <property type="entry name" value="ABC_transporter-like_ATP-bd"/>
</dbReference>
<dbReference type="PANTHER" id="PTHR43394:SF1">
    <property type="entry name" value="ATP-BINDING CASSETTE SUB-FAMILY B MEMBER 10, MITOCHONDRIAL"/>
    <property type="match status" value="1"/>
</dbReference>
<feature type="region of interest" description="Disordered" evidence="10">
    <location>
        <begin position="1"/>
        <end position="37"/>
    </location>
</feature>
<keyword evidence="5" id="KW-0547">Nucleotide-binding</keyword>
<organism evidence="15">
    <name type="scientific">uncultured bacterium 14</name>
    <dbReference type="NCBI Taxonomy" id="1748267"/>
    <lineage>
        <taxon>Bacteria</taxon>
        <taxon>environmental samples</taxon>
    </lineage>
</organism>
<evidence type="ECO:0000256" key="7">
    <source>
        <dbReference type="ARBA" id="ARBA00022840"/>
    </source>
</evidence>
<evidence type="ECO:0000259" key="13">
    <source>
        <dbReference type="PROSITE" id="PS50929"/>
    </source>
</evidence>
<sequence>MNVTVPKANPAPTQQAGGAPAAQNPAAPAHPAPGPAPAAARLREDLIHPDPLLDCVVEVCRLHGVGASRASLSAGLPLQAGRLTLELAERAAARAGMSARLQRVALADIDLAALPAVLILAGNKACVLQGFNAEGSAQVLLPETAQGSITLSRDDLAARYSGVVLFVRPHFRFDQRTPVQRRSRAGHWFWSAVLAQRFVYRDVMLAALLVNLFALAFPLFSMNVYDRVVPNNAVETLWALAIGVTLILLADLGMRKLRSRFVDEASARIDVELSARLMERVLGMRLENKPESVGSFASNLRGFEQVRDFIASGTVTTLIDLPFATLFVLVMVWISPWLAIPSVVVFGIIVITGYIAQHRLHELSETTYRASAQRNATLVESLAGIETIKTQGAEGVIQARWERVNGFLARVNVKMRGLSAGAMYAASTLTQFASVAVILIGVYLINERELTMGGLIACSMLAGRALAPAGQIVGLLMQYQGARTALENLDALMAKPVERPTPEEGGQPFVQRRDFKGEIEFRGVRFKYPQRDDAALDGVSFRITPGERVALIGRVGSGKSTIQRLMMGLYQPTEGAVLLDGIDLRQLDPADVRRGVGCVSQDVLLFYGSLRDNITLGLPYADDSTIVAAADTAGLTEFVNRHPRGFDMPVGERGDSLSGGQRQCVGLARALLHNAPVLLLDEPTSAMDFSTEAQITQRITAWAQQKTVVLVTHRTSLLSLVSRVIVIDGGKVVADGPRDRIMEALQTGRIAKAA</sequence>
<dbReference type="PROSITE" id="PS50893">
    <property type="entry name" value="ABC_TRANSPORTER_2"/>
    <property type="match status" value="1"/>
</dbReference>
<dbReference type="InterPro" id="IPR036640">
    <property type="entry name" value="ABC1_TM_sf"/>
</dbReference>
<dbReference type="PROSITE" id="PS50929">
    <property type="entry name" value="ABC_TM1F"/>
    <property type="match status" value="1"/>
</dbReference>
<dbReference type="GO" id="GO:0015421">
    <property type="term" value="F:ABC-type oligopeptide transporter activity"/>
    <property type="evidence" value="ECO:0007669"/>
    <property type="project" value="TreeGrafter"/>
</dbReference>
<dbReference type="GO" id="GO:0006508">
    <property type="term" value="P:proteolysis"/>
    <property type="evidence" value="ECO:0007669"/>
    <property type="project" value="InterPro"/>
</dbReference>
<evidence type="ECO:0000256" key="8">
    <source>
        <dbReference type="ARBA" id="ARBA00022989"/>
    </source>
</evidence>
<dbReference type="InterPro" id="IPR027417">
    <property type="entry name" value="P-loop_NTPase"/>
</dbReference>
<dbReference type="Gene3D" id="3.40.50.300">
    <property type="entry name" value="P-loop containing nucleotide triphosphate hydrolases"/>
    <property type="match status" value="1"/>
</dbReference>
<dbReference type="InterPro" id="IPR003593">
    <property type="entry name" value="AAA+_ATPase"/>
</dbReference>
<dbReference type="GO" id="GO:0005524">
    <property type="term" value="F:ATP binding"/>
    <property type="evidence" value="ECO:0007669"/>
    <property type="project" value="UniProtKB-KW"/>
</dbReference>
<keyword evidence="6" id="KW-0378">Hydrolase</keyword>
<feature type="domain" description="Peptidase C39" evidence="14">
    <location>
        <begin position="43"/>
        <end position="167"/>
    </location>
</feature>
<feature type="transmembrane region" description="Helical" evidence="11">
    <location>
        <begin position="237"/>
        <end position="254"/>
    </location>
</feature>
<evidence type="ECO:0000256" key="5">
    <source>
        <dbReference type="ARBA" id="ARBA00022741"/>
    </source>
</evidence>
<keyword evidence="8 11" id="KW-1133">Transmembrane helix</keyword>
<dbReference type="PROSITE" id="PS00211">
    <property type="entry name" value="ABC_TRANSPORTER_1"/>
    <property type="match status" value="1"/>
</dbReference>
<keyword evidence="9 11" id="KW-0472">Membrane</keyword>
<keyword evidence="7" id="KW-0067">ATP-binding</keyword>
<protein>
    <submittedName>
        <fullName evidence="15">ABC transporter</fullName>
    </submittedName>
</protein>
<dbReference type="SUPFAM" id="SSF90123">
    <property type="entry name" value="ABC transporter transmembrane region"/>
    <property type="match status" value="1"/>
</dbReference>
<evidence type="ECO:0000256" key="2">
    <source>
        <dbReference type="ARBA" id="ARBA00022448"/>
    </source>
</evidence>
<dbReference type="Pfam" id="PF00005">
    <property type="entry name" value="ABC_tran"/>
    <property type="match status" value="1"/>
</dbReference>
<dbReference type="CDD" id="cd03245">
    <property type="entry name" value="ABCC_bacteriocin_exporters"/>
    <property type="match status" value="1"/>
</dbReference>
<evidence type="ECO:0000256" key="9">
    <source>
        <dbReference type="ARBA" id="ARBA00023136"/>
    </source>
</evidence>
<dbReference type="InterPro" id="IPR011527">
    <property type="entry name" value="ABC1_TM_dom"/>
</dbReference>
<dbReference type="Gene3D" id="3.90.70.10">
    <property type="entry name" value="Cysteine proteinases"/>
    <property type="match status" value="1"/>
</dbReference>
<evidence type="ECO:0000256" key="11">
    <source>
        <dbReference type="SAM" id="Phobius"/>
    </source>
</evidence>
<dbReference type="InterPro" id="IPR039421">
    <property type="entry name" value="Type_1_exporter"/>
</dbReference>
<dbReference type="EMBL" id="KT944262">
    <property type="protein sequence ID" value="ALV86390.1"/>
    <property type="molecule type" value="Genomic_DNA"/>
</dbReference>
<dbReference type="Pfam" id="PF00664">
    <property type="entry name" value="ABC_membrane"/>
    <property type="match status" value="1"/>
</dbReference>
<dbReference type="FunFam" id="3.40.50.300:FF:000299">
    <property type="entry name" value="ABC transporter ATP-binding protein/permease"/>
    <property type="match status" value="1"/>
</dbReference>
<evidence type="ECO:0000256" key="10">
    <source>
        <dbReference type="SAM" id="MobiDB-lite"/>
    </source>
</evidence>
<evidence type="ECO:0000259" key="14">
    <source>
        <dbReference type="PROSITE" id="PS50990"/>
    </source>
</evidence>
<dbReference type="AlphaFoldDB" id="A0A0U3SYT3"/>
<dbReference type="PROSITE" id="PS50990">
    <property type="entry name" value="PEPTIDASE_C39"/>
    <property type="match status" value="1"/>
</dbReference>
<dbReference type="CDD" id="cd02421">
    <property type="entry name" value="Peptidase_C39_likeD"/>
    <property type="match status" value="1"/>
</dbReference>
<dbReference type="InterPro" id="IPR005074">
    <property type="entry name" value="Peptidase_C39"/>
</dbReference>
<dbReference type="SMART" id="SM00382">
    <property type="entry name" value="AAA"/>
    <property type="match status" value="1"/>
</dbReference>
<proteinExistence type="predicted"/>
<dbReference type="InterPro" id="IPR017871">
    <property type="entry name" value="ABC_transporter-like_CS"/>
</dbReference>
<dbReference type="GO" id="GO:0008233">
    <property type="term" value="F:peptidase activity"/>
    <property type="evidence" value="ECO:0007669"/>
    <property type="project" value="InterPro"/>
</dbReference>
<keyword evidence="3" id="KW-1003">Cell membrane</keyword>
<dbReference type="InterPro" id="IPR017750">
    <property type="entry name" value="ATPase_T1SS"/>
</dbReference>
<dbReference type="SUPFAM" id="SSF52540">
    <property type="entry name" value="P-loop containing nucleoside triphosphate hydrolases"/>
    <property type="match status" value="1"/>
</dbReference>
<evidence type="ECO:0000256" key="6">
    <source>
        <dbReference type="ARBA" id="ARBA00022801"/>
    </source>
</evidence>
<name>A0A0U3SYT3_9BACT</name>
<dbReference type="GO" id="GO:0016887">
    <property type="term" value="F:ATP hydrolysis activity"/>
    <property type="evidence" value="ECO:0007669"/>
    <property type="project" value="InterPro"/>
</dbReference>
<evidence type="ECO:0000256" key="3">
    <source>
        <dbReference type="ARBA" id="ARBA00022475"/>
    </source>
</evidence>
<reference evidence="15" key="1">
    <citation type="submission" date="2015-10" db="EMBL/GenBank/DDBJ databases">
        <title>Biosynthesis of SCL-MCL polyhydroxyalkanoates by metagenomic clones in Pseudomonas putida.</title>
        <authorList>
            <person name="Cheng J."/>
            <person name="Charles T.C."/>
        </authorList>
    </citation>
    <scope>NUCLEOTIDE SEQUENCE</scope>
</reference>
<feature type="domain" description="ABC transporter" evidence="12">
    <location>
        <begin position="519"/>
        <end position="754"/>
    </location>
</feature>
<keyword evidence="4 11" id="KW-0812">Transmembrane</keyword>
<dbReference type="Gene3D" id="1.20.1560.10">
    <property type="entry name" value="ABC transporter type 1, transmembrane domain"/>
    <property type="match status" value="1"/>
</dbReference>
<evidence type="ECO:0000259" key="12">
    <source>
        <dbReference type="PROSITE" id="PS50893"/>
    </source>
</evidence>
<dbReference type="PANTHER" id="PTHR43394">
    <property type="entry name" value="ATP-DEPENDENT PERMEASE MDL1, MITOCHONDRIAL"/>
    <property type="match status" value="1"/>
</dbReference>
<feature type="domain" description="ABC transmembrane type-1" evidence="13">
    <location>
        <begin position="203"/>
        <end position="481"/>
    </location>
</feature>
<evidence type="ECO:0000313" key="15">
    <source>
        <dbReference type="EMBL" id="ALV86390.1"/>
    </source>
</evidence>
<dbReference type="GO" id="GO:0005886">
    <property type="term" value="C:plasma membrane"/>
    <property type="evidence" value="ECO:0007669"/>
    <property type="project" value="UniProtKB-SubCell"/>
</dbReference>
<evidence type="ECO:0000256" key="4">
    <source>
        <dbReference type="ARBA" id="ARBA00022692"/>
    </source>
</evidence>
<keyword evidence="2" id="KW-0813">Transport</keyword>
<feature type="transmembrane region" description="Helical" evidence="11">
    <location>
        <begin position="203"/>
        <end position="225"/>
    </location>
</feature>
<accession>A0A0U3SYT3</accession>
<feature type="compositionally biased region" description="Low complexity" evidence="10">
    <location>
        <begin position="8"/>
        <end position="27"/>
    </location>
</feature>
<dbReference type="NCBIfam" id="TIGR03375">
    <property type="entry name" value="type_I_sec_LssB"/>
    <property type="match status" value="1"/>
</dbReference>
<evidence type="ECO:0000256" key="1">
    <source>
        <dbReference type="ARBA" id="ARBA00004651"/>
    </source>
</evidence>
<feature type="transmembrane region" description="Helical" evidence="11">
    <location>
        <begin position="338"/>
        <end position="356"/>
    </location>
</feature>